<keyword evidence="2" id="KW-1133">Transmembrane helix</keyword>
<protein>
    <submittedName>
        <fullName evidence="4">Acetyl esterase</fullName>
    </submittedName>
</protein>
<dbReference type="PANTHER" id="PTHR48081:SF6">
    <property type="entry name" value="PEPTIDASE S9 PROLYL OLIGOPEPTIDASE CATALYTIC DOMAIN-CONTAINING PROTEIN"/>
    <property type="match status" value="1"/>
</dbReference>
<dbReference type="Gene3D" id="3.40.50.1820">
    <property type="entry name" value="alpha/beta hydrolase"/>
    <property type="match status" value="1"/>
</dbReference>
<gene>
    <name evidence="4" type="ORF">C0Z20_06920</name>
</gene>
<dbReference type="PANTHER" id="PTHR48081">
    <property type="entry name" value="AB HYDROLASE SUPERFAMILY PROTEIN C4A8.06C"/>
    <property type="match status" value="1"/>
</dbReference>
<sequence length="346" mass="37773">MGQSVASSNSSKLPALIPRILVGASIVLIINALLFRLTPWPGAIIIRSVFEWNAAQVTKALEAHQPKVPITLIADQQYRNGDGDALLDVYYPQSTQGLLPVVIWTHGGAWISGSKSDAAPYYRLIAAEGLTVIAPDYTLAPKKSYPVQINQLNDAYAYILKNARRFHADTSRIFFAGDSAGAQLSSQMAALITNADYAKVLGISPNLKPSQLKGVILYCGIYQMDKLANPDPTLSWIVSWGNDVAVWAYSGVRDFSDPIINQMSPQYHVTKNFPATFMSGGNADPLTNVQSKPLAEKLRSLGAAVDTLFFPTDHQPQLAHEYQFDLDGDDGKNALVRSLQFLKAHI</sequence>
<proteinExistence type="predicted"/>
<evidence type="ECO:0000313" key="5">
    <source>
        <dbReference type="Proteomes" id="UP000235777"/>
    </source>
</evidence>
<organism evidence="4 5">
    <name type="scientific">Trinickia symbiotica</name>
    <dbReference type="NCBI Taxonomy" id="863227"/>
    <lineage>
        <taxon>Bacteria</taxon>
        <taxon>Pseudomonadati</taxon>
        <taxon>Pseudomonadota</taxon>
        <taxon>Betaproteobacteria</taxon>
        <taxon>Burkholderiales</taxon>
        <taxon>Burkholderiaceae</taxon>
        <taxon>Trinickia</taxon>
    </lineage>
</organism>
<dbReference type="RefSeq" id="WP_051090048.1">
    <property type="nucleotide sequence ID" value="NZ_KB890176.1"/>
</dbReference>
<dbReference type="STRING" id="863227.GCA_000373005_02694"/>
<keyword evidence="5" id="KW-1185">Reference proteome</keyword>
<dbReference type="Pfam" id="PF20434">
    <property type="entry name" value="BD-FAE"/>
    <property type="match status" value="1"/>
</dbReference>
<accession>A0A2N7X7U5</accession>
<dbReference type="GO" id="GO:0016787">
    <property type="term" value="F:hydrolase activity"/>
    <property type="evidence" value="ECO:0007669"/>
    <property type="project" value="UniProtKB-KW"/>
</dbReference>
<keyword evidence="1" id="KW-0378">Hydrolase</keyword>
<dbReference type="EMBL" id="PNYC01000003">
    <property type="protein sequence ID" value="PMS37680.1"/>
    <property type="molecule type" value="Genomic_DNA"/>
</dbReference>
<evidence type="ECO:0000313" key="4">
    <source>
        <dbReference type="EMBL" id="PMS37680.1"/>
    </source>
</evidence>
<dbReference type="AlphaFoldDB" id="A0A2N7X7U5"/>
<dbReference type="InterPro" id="IPR029058">
    <property type="entry name" value="AB_hydrolase_fold"/>
</dbReference>
<dbReference type="SUPFAM" id="SSF53474">
    <property type="entry name" value="alpha/beta-Hydrolases"/>
    <property type="match status" value="1"/>
</dbReference>
<evidence type="ECO:0000256" key="1">
    <source>
        <dbReference type="ARBA" id="ARBA00022801"/>
    </source>
</evidence>
<comment type="caution">
    <text evidence="4">The sequence shown here is derived from an EMBL/GenBank/DDBJ whole genome shotgun (WGS) entry which is preliminary data.</text>
</comment>
<dbReference type="InterPro" id="IPR050300">
    <property type="entry name" value="GDXG_lipolytic_enzyme"/>
</dbReference>
<feature type="transmembrane region" description="Helical" evidence="2">
    <location>
        <begin position="16"/>
        <end position="37"/>
    </location>
</feature>
<dbReference type="InterPro" id="IPR049492">
    <property type="entry name" value="BD-FAE-like_dom"/>
</dbReference>
<feature type="domain" description="BD-FAE-like" evidence="3">
    <location>
        <begin position="87"/>
        <end position="298"/>
    </location>
</feature>
<dbReference type="OrthoDB" id="9775851at2"/>
<reference evidence="4 5" key="1">
    <citation type="submission" date="2018-01" db="EMBL/GenBank/DDBJ databases">
        <title>Whole genome analyses suggest that Burkholderia sensu lato contains two further novel genera in the rhizoxinica-symbiotica group Mycetohabitans gen. nov., and Trinickia gen. nov.: implications for the evolution of diazotrophy and nodulation in the Burkholderiaceae.</title>
        <authorList>
            <person name="Estrada-de los Santos P."/>
            <person name="Palmer M."/>
            <person name="Chavez-Ramirez B."/>
            <person name="Beukes C."/>
            <person name="Steenkamp E.T."/>
            <person name="Hirsch A.M."/>
            <person name="Manyaka P."/>
            <person name="Maluk M."/>
            <person name="Lafos M."/>
            <person name="Crook M."/>
            <person name="Gross E."/>
            <person name="Simon M.F."/>
            <person name="Bueno dos Reis Junior F."/>
            <person name="Poole P.S."/>
            <person name="Venter S.N."/>
            <person name="James E.K."/>
        </authorList>
    </citation>
    <scope>NUCLEOTIDE SEQUENCE [LARGE SCALE GENOMIC DNA]</scope>
    <source>
        <strain evidence="4 5">JPY 581</strain>
    </source>
</reference>
<keyword evidence="2" id="KW-0812">Transmembrane</keyword>
<name>A0A2N7X7U5_9BURK</name>
<evidence type="ECO:0000256" key="2">
    <source>
        <dbReference type="SAM" id="Phobius"/>
    </source>
</evidence>
<dbReference type="Proteomes" id="UP000235777">
    <property type="component" value="Unassembled WGS sequence"/>
</dbReference>
<keyword evidence="2" id="KW-0472">Membrane</keyword>
<evidence type="ECO:0000259" key="3">
    <source>
        <dbReference type="Pfam" id="PF20434"/>
    </source>
</evidence>